<dbReference type="InterPro" id="IPR047575">
    <property type="entry name" value="Sm"/>
</dbReference>
<reference evidence="12 13" key="1">
    <citation type="journal article" date="2021" name="bioRxiv">
        <title>The Gossypium anomalum genome as a resource for cotton improvement and evolutionary analysis of hybrid incompatibility.</title>
        <authorList>
            <person name="Grover C.E."/>
            <person name="Yuan D."/>
            <person name="Arick M.A."/>
            <person name="Miller E.R."/>
            <person name="Hu G."/>
            <person name="Peterson D.G."/>
            <person name="Wendel J.F."/>
            <person name="Udall J.A."/>
        </authorList>
    </citation>
    <scope>NUCLEOTIDE SEQUENCE [LARGE SCALE GENOMIC DNA]</scope>
    <source>
        <strain evidence="12">JFW-Udall</strain>
        <tissue evidence="12">Leaf</tissue>
    </source>
</reference>
<dbReference type="GO" id="GO:0005689">
    <property type="term" value="C:U12-type spliceosomal complex"/>
    <property type="evidence" value="ECO:0007669"/>
    <property type="project" value="TreeGrafter"/>
</dbReference>
<evidence type="ECO:0000256" key="4">
    <source>
        <dbReference type="ARBA" id="ARBA00022728"/>
    </source>
</evidence>
<accession>A0A8J5Z8M2</accession>
<comment type="similarity">
    <text evidence="2 10">Belongs to the snRNP Sm proteins family.</text>
</comment>
<evidence type="ECO:0000256" key="3">
    <source>
        <dbReference type="ARBA" id="ARBA00022664"/>
    </source>
</evidence>
<dbReference type="GO" id="GO:0000387">
    <property type="term" value="P:spliceosomal snRNP assembly"/>
    <property type="evidence" value="ECO:0007669"/>
    <property type="project" value="UniProtKB-UniRule"/>
</dbReference>
<keyword evidence="6 10" id="KW-0508">mRNA splicing</keyword>
<dbReference type="GO" id="GO:0071004">
    <property type="term" value="C:U2-type prespliceosome"/>
    <property type="evidence" value="ECO:0007669"/>
    <property type="project" value="TreeGrafter"/>
</dbReference>
<dbReference type="SUPFAM" id="SSF50182">
    <property type="entry name" value="Sm-like ribonucleoproteins"/>
    <property type="match status" value="1"/>
</dbReference>
<dbReference type="GO" id="GO:0005682">
    <property type="term" value="C:U5 snRNP"/>
    <property type="evidence" value="ECO:0007669"/>
    <property type="project" value="TreeGrafter"/>
</dbReference>
<name>A0A8J5Z8M2_9ROSI</name>
<keyword evidence="5 10" id="KW-0694">RNA-binding</keyword>
<evidence type="ECO:0000256" key="10">
    <source>
        <dbReference type="RuleBase" id="RU365052"/>
    </source>
</evidence>
<evidence type="ECO:0000256" key="5">
    <source>
        <dbReference type="ARBA" id="ARBA00022884"/>
    </source>
</evidence>
<dbReference type="PANTHER" id="PTHR10553">
    <property type="entry name" value="SMALL NUCLEAR RIBONUCLEOPROTEIN"/>
    <property type="match status" value="1"/>
</dbReference>
<dbReference type="GO" id="GO:0005685">
    <property type="term" value="C:U1 snRNP"/>
    <property type="evidence" value="ECO:0007669"/>
    <property type="project" value="TreeGrafter"/>
</dbReference>
<dbReference type="GO" id="GO:0005686">
    <property type="term" value="C:U2 snRNP"/>
    <property type="evidence" value="ECO:0007669"/>
    <property type="project" value="TreeGrafter"/>
</dbReference>
<proteinExistence type="inferred from homology"/>
<dbReference type="InterPro" id="IPR001163">
    <property type="entry name" value="Sm_dom_euk/arc"/>
</dbReference>
<keyword evidence="8 10" id="KW-0687">Ribonucleoprotein</keyword>
<keyword evidence="4 10" id="KW-0747">Spliceosome</keyword>
<keyword evidence="7 10" id="KW-0539">Nucleus</keyword>
<dbReference type="FunFam" id="2.30.30.100:FF:000023">
    <property type="entry name" value="Small nuclear ribonucleoprotein G"/>
    <property type="match status" value="1"/>
</dbReference>
<dbReference type="GO" id="GO:0071011">
    <property type="term" value="C:precatalytic spliceosome"/>
    <property type="evidence" value="ECO:0007669"/>
    <property type="project" value="TreeGrafter"/>
</dbReference>
<dbReference type="EMBL" id="JAHUZN010000009">
    <property type="protein sequence ID" value="KAG8483844.1"/>
    <property type="molecule type" value="Genomic_DNA"/>
</dbReference>
<dbReference type="GO" id="GO:0043186">
    <property type="term" value="C:P granule"/>
    <property type="evidence" value="ECO:0007669"/>
    <property type="project" value="TreeGrafter"/>
</dbReference>
<dbReference type="GO" id="GO:0097526">
    <property type="term" value="C:spliceosomal tri-snRNP complex"/>
    <property type="evidence" value="ECO:0007669"/>
    <property type="project" value="TreeGrafter"/>
</dbReference>
<evidence type="ECO:0000313" key="12">
    <source>
        <dbReference type="EMBL" id="KAG8483844.1"/>
    </source>
</evidence>
<organism evidence="12 13">
    <name type="scientific">Gossypium anomalum</name>
    <dbReference type="NCBI Taxonomy" id="47600"/>
    <lineage>
        <taxon>Eukaryota</taxon>
        <taxon>Viridiplantae</taxon>
        <taxon>Streptophyta</taxon>
        <taxon>Embryophyta</taxon>
        <taxon>Tracheophyta</taxon>
        <taxon>Spermatophyta</taxon>
        <taxon>Magnoliopsida</taxon>
        <taxon>eudicotyledons</taxon>
        <taxon>Gunneridae</taxon>
        <taxon>Pentapetalae</taxon>
        <taxon>rosids</taxon>
        <taxon>malvids</taxon>
        <taxon>Malvales</taxon>
        <taxon>Malvaceae</taxon>
        <taxon>Malvoideae</taxon>
        <taxon>Gossypium</taxon>
    </lineage>
</organism>
<evidence type="ECO:0000256" key="1">
    <source>
        <dbReference type="ARBA" id="ARBA00004123"/>
    </source>
</evidence>
<dbReference type="GO" id="GO:0071013">
    <property type="term" value="C:catalytic step 2 spliceosome"/>
    <property type="evidence" value="ECO:0007669"/>
    <property type="project" value="TreeGrafter"/>
</dbReference>
<dbReference type="Pfam" id="PF01423">
    <property type="entry name" value="LSM"/>
    <property type="match status" value="1"/>
</dbReference>
<evidence type="ECO:0000313" key="13">
    <source>
        <dbReference type="Proteomes" id="UP000701853"/>
    </source>
</evidence>
<dbReference type="GO" id="GO:0034719">
    <property type="term" value="C:SMN-Sm protein complex"/>
    <property type="evidence" value="ECO:0007669"/>
    <property type="project" value="TreeGrafter"/>
</dbReference>
<gene>
    <name evidence="12" type="ORF">CXB51_022598</name>
</gene>
<evidence type="ECO:0000256" key="6">
    <source>
        <dbReference type="ARBA" id="ARBA00023187"/>
    </source>
</evidence>
<dbReference type="AlphaFoldDB" id="A0A8J5Z8M2"/>
<dbReference type="GO" id="GO:0005687">
    <property type="term" value="C:U4 snRNP"/>
    <property type="evidence" value="ECO:0007669"/>
    <property type="project" value="TreeGrafter"/>
</dbReference>
<dbReference type="InterPro" id="IPR044641">
    <property type="entry name" value="Lsm7/SmG-like"/>
</dbReference>
<dbReference type="SMART" id="SM00651">
    <property type="entry name" value="Sm"/>
    <property type="match status" value="1"/>
</dbReference>
<dbReference type="PANTHER" id="PTHR10553:SF2">
    <property type="entry name" value="SMALL NUCLEAR RIBONUCLEOPROTEIN G"/>
    <property type="match status" value="1"/>
</dbReference>
<keyword evidence="13" id="KW-1185">Reference proteome</keyword>
<evidence type="ECO:0000256" key="2">
    <source>
        <dbReference type="ARBA" id="ARBA00006850"/>
    </source>
</evidence>
<evidence type="ECO:0000259" key="11">
    <source>
        <dbReference type="PROSITE" id="PS52002"/>
    </source>
</evidence>
<protein>
    <recommendedName>
        <fullName evidence="10">Small nuclear ribonucleoprotein G</fullName>
        <shortName evidence="10">snRNP-G</shortName>
    </recommendedName>
</protein>
<comment type="subcellular location">
    <subcellularLocation>
        <location evidence="1 10">Nucleus</location>
    </subcellularLocation>
</comment>
<comment type="caution">
    <text evidence="12">The sequence shown here is derived from an EMBL/GenBank/DDBJ whole genome shotgun (WGS) entry which is preliminary data.</text>
</comment>
<dbReference type="Gene3D" id="2.30.30.100">
    <property type="match status" value="1"/>
</dbReference>
<evidence type="ECO:0000256" key="7">
    <source>
        <dbReference type="ARBA" id="ARBA00023242"/>
    </source>
</evidence>
<dbReference type="InterPro" id="IPR034098">
    <property type="entry name" value="Sm_G"/>
</dbReference>
<dbReference type="GO" id="GO:0003723">
    <property type="term" value="F:RNA binding"/>
    <property type="evidence" value="ECO:0007669"/>
    <property type="project" value="UniProtKB-UniRule"/>
</dbReference>
<comment type="function">
    <text evidence="10">Plays a role in pre-mRNA splicing.</text>
</comment>
<sequence>MDKKLQIKLNANRMVVGTLRGFDQFMNLVVDNTVEVNGNEKTDIGMVVIRGNSVVTVEALEPVGRMHMAGTFNKHHSAKFVALGLTITYKKAKRAEAVRNQSIKMHLPCKRSLPFSTIHCFINYVSQIRLLVSIGCIKLGHHSYPNIQKK</sequence>
<feature type="domain" description="Sm" evidence="11">
    <location>
        <begin position="1"/>
        <end position="63"/>
    </location>
</feature>
<dbReference type="PROSITE" id="PS52002">
    <property type="entry name" value="SM"/>
    <property type="match status" value="1"/>
</dbReference>
<keyword evidence="3 10" id="KW-0507">mRNA processing</keyword>
<evidence type="ECO:0000256" key="9">
    <source>
        <dbReference type="ARBA" id="ARBA00059471"/>
    </source>
</evidence>
<dbReference type="CDD" id="cd01719">
    <property type="entry name" value="Sm_G"/>
    <property type="match status" value="1"/>
</dbReference>
<dbReference type="OrthoDB" id="1403507at2759"/>
<dbReference type="Proteomes" id="UP000701853">
    <property type="component" value="Chromosome 9"/>
</dbReference>
<comment type="function">
    <text evidence="9">Probable common Sm protein, is found in U1 and U2 snRNPs and may be part of the spliceosome.</text>
</comment>
<evidence type="ECO:0000256" key="8">
    <source>
        <dbReference type="ARBA" id="ARBA00023274"/>
    </source>
</evidence>
<dbReference type="InterPro" id="IPR010920">
    <property type="entry name" value="LSM_dom_sf"/>
</dbReference>